<evidence type="ECO:0000313" key="8">
    <source>
        <dbReference type="Proteomes" id="UP000053105"/>
    </source>
</evidence>
<dbReference type="OrthoDB" id="288203at2759"/>
<feature type="transmembrane region" description="Helical" evidence="5">
    <location>
        <begin position="422"/>
        <end position="451"/>
    </location>
</feature>
<keyword evidence="2 5" id="KW-0812">Transmembrane</keyword>
<dbReference type="Proteomes" id="UP000053105">
    <property type="component" value="Unassembled WGS sequence"/>
</dbReference>
<dbReference type="CDD" id="cd07042">
    <property type="entry name" value="STAS_SulP_like_sulfate_transporter"/>
    <property type="match status" value="1"/>
</dbReference>
<feature type="transmembrane region" description="Helical" evidence="5">
    <location>
        <begin position="388"/>
        <end position="410"/>
    </location>
</feature>
<keyword evidence="8" id="KW-1185">Reference proteome</keyword>
<accession>A0A0M8ZSY2</accession>
<evidence type="ECO:0000256" key="5">
    <source>
        <dbReference type="SAM" id="Phobius"/>
    </source>
</evidence>
<feature type="transmembrane region" description="Helical" evidence="5">
    <location>
        <begin position="212"/>
        <end position="230"/>
    </location>
</feature>
<reference evidence="7 8" key="1">
    <citation type="submission" date="2015-07" db="EMBL/GenBank/DDBJ databases">
        <title>The genome of Melipona quadrifasciata.</title>
        <authorList>
            <person name="Pan H."/>
            <person name="Kapheim K."/>
        </authorList>
    </citation>
    <scope>NUCLEOTIDE SEQUENCE [LARGE SCALE GENOMIC DNA]</scope>
    <source>
        <strain evidence="7">0111107301</strain>
        <tissue evidence="7">Whole body</tissue>
    </source>
</reference>
<dbReference type="SUPFAM" id="SSF52091">
    <property type="entry name" value="SpoIIaa-like"/>
    <property type="match status" value="1"/>
</dbReference>
<dbReference type="GO" id="GO:0055085">
    <property type="term" value="P:transmembrane transport"/>
    <property type="evidence" value="ECO:0007669"/>
    <property type="project" value="InterPro"/>
</dbReference>
<feature type="transmembrane region" description="Helical" evidence="5">
    <location>
        <begin position="290"/>
        <end position="312"/>
    </location>
</feature>
<dbReference type="STRING" id="166423.A0A0M8ZSY2"/>
<feature type="transmembrane region" description="Helical" evidence="5">
    <location>
        <begin position="66"/>
        <end position="91"/>
    </location>
</feature>
<dbReference type="GO" id="GO:0016020">
    <property type="term" value="C:membrane"/>
    <property type="evidence" value="ECO:0007669"/>
    <property type="project" value="UniProtKB-SubCell"/>
</dbReference>
<keyword evidence="3 5" id="KW-1133">Transmembrane helix</keyword>
<name>A0A0M8ZSY2_9HYME</name>
<proteinExistence type="predicted"/>
<evidence type="ECO:0000256" key="1">
    <source>
        <dbReference type="ARBA" id="ARBA00004141"/>
    </source>
</evidence>
<evidence type="ECO:0000256" key="4">
    <source>
        <dbReference type="ARBA" id="ARBA00023136"/>
    </source>
</evidence>
<dbReference type="PANTHER" id="PTHR11814">
    <property type="entry name" value="SULFATE TRANSPORTER"/>
    <property type="match status" value="1"/>
</dbReference>
<comment type="subcellular location">
    <subcellularLocation>
        <location evidence="1">Membrane</location>
        <topology evidence="1">Multi-pass membrane protein</topology>
    </subcellularLocation>
</comment>
<evidence type="ECO:0000313" key="7">
    <source>
        <dbReference type="EMBL" id="KOX68889.1"/>
    </source>
</evidence>
<evidence type="ECO:0000256" key="3">
    <source>
        <dbReference type="ARBA" id="ARBA00022989"/>
    </source>
</evidence>
<feature type="transmembrane region" description="Helical" evidence="5">
    <location>
        <begin position="103"/>
        <end position="125"/>
    </location>
</feature>
<feature type="transmembrane region" description="Helical" evidence="5">
    <location>
        <begin position="137"/>
        <end position="159"/>
    </location>
</feature>
<dbReference type="InterPro" id="IPR011547">
    <property type="entry name" value="SLC26A/SulP_dom"/>
</dbReference>
<gene>
    <name evidence="7" type="ORF">WN51_06287</name>
</gene>
<feature type="transmembrane region" description="Helical" evidence="5">
    <location>
        <begin position="361"/>
        <end position="381"/>
    </location>
</feature>
<dbReference type="EMBL" id="KQ435912">
    <property type="protein sequence ID" value="KOX68889.1"/>
    <property type="molecule type" value="Genomic_DNA"/>
</dbReference>
<feature type="transmembrane region" description="Helical" evidence="5">
    <location>
        <begin position="171"/>
        <end position="191"/>
    </location>
</feature>
<sequence>MNSVEHRLSSDEVAEWLRRWTANPMCSARVGRNVTSGCDLKQLLLRRIPILAWLPRYSLSKLLQDVLAGLTVGLTAIPQGIAYAIVAGLPAQYGLYSSFMGCFVYLVFGSCKDITVGPTAIMALLSQNHVIRLGDDIAVLLCFLTGCVVTFVGLLHLGFLVEFVSMPVISGFTNAAALIIGTSQLGTLLGLSGRSDSFVDAVAKVVNHMNEVTLWDPLLGVCSMIVLVFLKTFNEFYLIKLLSYSLFSYGVEPFKITGNITEGLPPFSPPPFSLVKGNHTYNFEELIGELGGTVILVPFIAILESIAIAKAFAKGKTVDANQEMLALGLCNIFGSFSRSMPTTGSFTRTAVNNASGVKTPMGGVITGCLVLLACGLLTSTFEFIPKATLAAVILVAMYYMLELHIFTVLWRTKKIDLIPLTVTLLSCLAIGPEYGMIAGIAVNLILLLYFAARPGLLIEERVVDGLTILFVSPKQSLSYPAAEYLRERVMSSCDGRTIPVVVEGRHVLRIDATVAKNLALLLTDLEARDQKLVFWNWCEEAKRTLISYDASLTMSFRSSGSIAQIFSGGLASLHASEIF</sequence>
<keyword evidence="4 5" id="KW-0472">Membrane</keyword>
<evidence type="ECO:0000259" key="6">
    <source>
        <dbReference type="Pfam" id="PF00916"/>
    </source>
</evidence>
<feature type="domain" description="SLC26A/SulP transporter" evidence="6">
    <location>
        <begin position="62"/>
        <end position="421"/>
    </location>
</feature>
<organism evidence="7 8">
    <name type="scientific">Melipona quadrifasciata</name>
    <dbReference type="NCBI Taxonomy" id="166423"/>
    <lineage>
        <taxon>Eukaryota</taxon>
        <taxon>Metazoa</taxon>
        <taxon>Ecdysozoa</taxon>
        <taxon>Arthropoda</taxon>
        <taxon>Hexapoda</taxon>
        <taxon>Insecta</taxon>
        <taxon>Pterygota</taxon>
        <taxon>Neoptera</taxon>
        <taxon>Endopterygota</taxon>
        <taxon>Hymenoptera</taxon>
        <taxon>Apocrita</taxon>
        <taxon>Aculeata</taxon>
        <taxon>Apoidea</taxon>
        <taxon>Anthophila</taxon>
        <taxon>Apidae</taxon>
        <taxon>Melipona</taxon>
    </lineage>
</organism>
<evidence type="ECO:0000256" key="2">
    <source>
        <dbReference type="ARBA" id="ARBA00022692"/>
    </source>
</evidence>
<protein>
    <submittedName>
        <fullName evidence="7">Sodium-independent sulfate anion transporter</fullName>
    </submittedName>
</protein>
<dbReference type="Pfam" id="PF00916">
    <property type="entry name" value="Sulfate_transp"/>
    <property type="match status" value="1"/>
</dbReference>
<dbReference type="InterPro" id="IPR001902">
    <property type="entry name" value="SLC26A/SulP_fam"/>
</dbReference>
<dbReference type="InterPro" id="IPR036513">
    <property type="entry name" value="STAS_dom_sf"/>
</dbReference>
<dbReference type="AlphaFoldDB" id="A0A0M8ZSY2"/>